<name>A0A5B1CC86_9BACT</name>
<evidence type="ECO:0000313" key="2">
    <source>
        <dbReference type="EMBL" id="KAA1258747.1"/>
    </source>
</evidence>
<keyword evidence="3" id="KW-1185">Reference proteome</keyword>
<feature type="compositionally biased region" description="Basic and acidic residues" evidence="1">
    <location>
        <begin position="291"/>
        <end position="329"/>
    </location>
</feature>
<evidence type="ECO:0000313" key="3">
    <source>
        <dbReference type="Proteomes" id="UP000322699"/>
    </source>
</evidence>
<feature type="compositionally biased region" description="Low complexity" evidence="1">
    <location>
        <begin position="232"/>
        <end position="241"/>
    </location>
</feature>
<dbReference type="EMBL" id="VRLW01000001">
    <property type="protein sequence ID" value="KAA1258747.1"/>
    <property type="molecule type" value="Genomic_DNA"/>
</dbReference>
<dbReference type="Gene3D" id="2.30.30.700">
    <property type="entry name" value="SLA1 homology domain 1"/>
    <property type="match status" value="1"/>
</dbReference>
<feature type="region of interest" description="Disordered" evidence="1">
    <location>
        <begin position="172"/>
        <end position="344"/>
    </location>
</feature>
<gene>
    <name evidence="2" type="ORF">LF1_12700</name>
</gene>
<comment type="caution">
    <text evidence="2">The sequence shown here is derived from an EMBL/GenBank/DDBJ whole genome shotgun (WGS) entry which is preliminary data.</text>
</comment>
<reference evidence="2 3" key="1">
    <citation type="submission" date="2019-08" db="EMBL/GenBank/DDBJ databases">
        <title>Deep-cultivation of Planctomycetes and their phenomic and genomic characterization uncovers novel biology.</title>
        <authorList>
            <person name="Wiegand S."/>
            <person name="Jogler M."/>
            <person name="Boedeker C."/>
            <person name="Pinto D."/>
            <person name="Vollmers J."/>
            <person name="Rivas-Marin E."/>
            <person name="Kohn T."/>
            <person name="Peeters S.H."/>
            <person name="Heuer A."/>
            <person name="Rast P."/>
            <person name="Oberbeckmann S."/>
            <person name="Bunk B."/>
            <person name="Jeske O."/>
            <person name="Meyerdierks A."/>
            <person name="Storesund J.E."/>
            <person name="Kallscheuer N."/>
            <person name="Luecker S."/>
            <person name="Lage O.M."/>
            <person name="Pohl T."/>
            <person name="Merkel B.J."/>
            <person name="Hornburger P."/>
            <person name="Mueller R.-W."/>
            <person name="Bruemmer F."/>
            <person name="Labrenz M."/>
            <person name="Spormann A.M."/>
            <person name="Op Den Camp H."/>
            <person name="Overmann J."/>
            <person name="Amann R."/>
            <person name="Jetten M.S.M."/>
            <person name="Mascher T."/>
            <person name="Medema M.H."/>
            <person name="Devos D.P."/>
            <person name="Kaster A.-K."/>
            <person name="Ovreas L."/>
            <person name="Rohde M."/>
            <person name="Galperin M.Y."/>
            <person name="Jogler C."/>
        </authorList>
    </citation>
    <scope>NUCLEOTIDE SEQUENCE [LARGE SCALE GENOMIC DNA]</scope>
    <source>
        <strain evidence="2 3">LF1</strain>
    </source>
</reference>
<accession>A0A5B1CC86</accession>
<sequence>MSPPVNRPKRVSRPLLAAIIAGGVAVGIGLNATNVSAQNYGAQNYASQNMRPVPRTGQVGAQATTPNPTRQGWNLKWRRSSNVAPDTFNEQAANPTRQQPSRAVVPTSGTLSVATDRPQLQAVAPAAYLNSPQRVESLLDSTAGYRDQPNNRIAQNRPTERASTMTLVQSGDMLFPPLDDQPVVPTPDPFAEAPQANDLRDSLNTLDAPTDLFDMPAPQRAAEPLPVPEPTPQQSTQPNPSLKKMDDGPSLGDLLKDTEPDELPEPKSPSNRPSDEKDLDDEDFENPFGRSNDRDSDRDTDNDLREKDRRDRDRLNLDGPDRDEDRDSSLFDDEQDEDLKKTEGLSCNDFRSRIQRQTIDQVSLDISPPYRPDEIDQSRYDKLKAKFDEKQAVRQWRNMSGVPMTTGRLRDIAYEKVVVETEYGSTESIPIDQLSEGDLAYLSENWGLPQECRLEQVAYVQRSWTPMTMTYLASNLCHNPLYFEDVNLERYGHTHGPVLEPIIQTAHFFGNIAVLPYKMGVHCPTECQYALGYYRPGNCAPWIKPPVPLSVKGGIAQAATMTGLFWLIP</sequence>
<dbReference type="Proteomes" id="UP000322699">
    <property type="component" value="Unassembled WGS sequence"/>
</dbReference>
<evidence type="ECO:0000256" key="1">
    <source>
        <dbReference type="SAM" id="MobiDB-lite"/>
    </source>
</evidence>
<protein>
    <submittedName>
        <fullName evidence="2">Uncharacterized protein</fullName>
    </submittedName>
</protein>
<dbReference type="AlphaFoldDB" id="A0A5B1CC86"/>
<organism evidence="2 3">
    <name type="scientific">Rubripirellula obstinata</name>
    <dbReference type="NCBI Taxonomy" id="406547"/>
    <lineage>
        <taxon>Bacteria</taxon>
        <taxon>Pseudomonadati</taxon>
        <taxon>Planctomycetota</taxon>
        <taxon>Planctomycetia</taxon>
        <taxon>Pirellulales</taxon>
        <taxon>Pirellulaceae</taxon>
        <taxon>Rubripirellula</taxon>
    </lineage>
</organism>
<proteinExistence type="predicted"/>